<feature type="domain" description="NADH:quinone oxidoreductase/Mrp antiporter transmembrane" evidence="9">
    <location>
        <begin position="13"/>
        <end position="304"/>
    </location>
</feature>
<keyword evidence="5" id="KW-0560">Oxidoreductase</keyword>
<keyword evidence="6 8" id="KW-0472">Membrane</keyword>
<comment type="subcellular location">
    <subcellularLocation>
        <location evidence="1">Cell membrane</location>
        <topology evidence="1">Multi-pass membrane protein</topology>
    </subcellularLocation>
    <subcellularLocation>
        <location evidence="7">Membrane</location>
        <topology evidence="7">Multi-pass membrane protein</topology>
    </subcellularLocation>
</comment>
<dbReference type="GO" id="GO:0016491">
    <property type="term" value="F:oxidoreductase activity"/>
    <property type="evidence" value="ECO:0007669"/>
    <property type="project" value="UniProtKB-KW"/>
</dbReference>
<feature type="transmembrane region" description="Helical" evidence="8">
    <location>
        <begin position="94"/>
        <end position="121"/>
    </location>
</feature>
<dbReference type="EMBL" id="AP018694">
    <property type="protein sequence ID" value="BBE19115.1"/>
    <property type="molecule type" value="Genomic_DNA"/>
</dbReference>
<dbReference type="KEGG" id="anf:AQPE_3289"/>
<dbReference type="Pfam" id="PF00361">
    <property type="entry name" value="Proton_antipo_M"/>
    <property type="match status" value="1"/>
</dbReference>
<evidence type="ECO:0000313" key="10">
    <source>
        <dbReference type="EMBL" id="BBE19115.1"/>
    </source>
</evidence>
<reference evidence="10" key="1">
    <citation type="journal article" date="2020" name="Int. J. Syst. Evol. Microbiol.">
        <title>Aquipluma nitroreducens gen. nov. sp. nov., a novel facultatively anaerobic bacterium isolated from a freshwater lake.</title>
        <authorList>
            <person name="Watanabe M."/>
            <person name="Kojima H."/>
            <person name="Fukui M."/>
        </authorList>
    </citation>
    <scope>NUCLEOTIDE SEQUENCE</scope>
    <source>
        <strain evidence="10">MeG22</strain>
    </source>
</reference>
<name>A0A5K7SCB2_9BACT</name>
<sequence length="375" mass="41385">MLLISAISAGYLSNHIAVTWIFTEITTLSASALIYHHRNKLALEGTWKYVFICAISITFVFIGILFLSMSFSNAGSDDLSFKNLLANSSHLNPFWLRLAFLFIFTGFTVKLGLVPMFTAGVDAKDKAPAPAGALLSSILMNLGFVGVFRFYIVVANTPLHHWANLVIGIAAFLSVFVATVYMIKVKNIKRMMAYSSIEHMGLVMLGVAAGGIGYYAAILHIILHAFVKSSLFFQFTQLYRVFQSKSIYHVGNYFKYNTAGAMVLLLGFISATAMPPSGLFVSEFLIFRSMFEAHQIILLIAVLILLTMIIYAFGKNIMKILFIPAVGFDDSHVPVISSWESSSQFILLALAVYLGLNPPAELVQLIKESVMLLPN</sequence>
<dbReference type="GO" id="GO:0008137">
    <property type="term" value="F:NADH dehydrogenase (ubiquinone) activity"/>
    <property type="evidence" value="ECO:0007669"/>
    <property type="project" value="InterPro"/>
</dbReference>
<evidence type="ECO:0000313" key="11">
    <source>
        <dbReference type="Proteomes" id="UP001193389"/>
    </source>
</evidence>
<evidence type="ECO:0000256" key="2">
    <source>
        <dbReference type="ARBA" id="ARBA00022475"/>
    </source>
</evidence>
<feature type="transmembrane region" description="Helical" evidence="8">
    <location>
        <begin position="12"/>
        <end position="35"/>
    </location>
</feature>
<evidence type="ECO:0000256" key="4">
    <source>
        <dbReference type="ARBA" id="ARBA00022989"/>
    </source>
</evidence>
<dbReference type="Proteomes" id="UP001193389">
    <property type="component" value="Chromosome"/>
</dbReference>
<evidence type="ECO:0000256" key="3">
    <source>
        <dbReference type="ARBA" id="ARBA00022692"/>
    </source>
</evidence>
<feature type="transmembrane region" description="Helical" evidence="8">
    <location>
        <begin position="133"/>
        <end position="155"/>
    </location>
</feature>
<dbReference type="GO" id="GO:0042773">
    <property type="term" value="P:ATP synthesis coupled electron transport"/>
    <property type="evidence" value="ECO:0007669"/>
    <property type="project" value="InterPro"/>
</dbReference>
<keyword evidence="4 8" id="KW-1133">Transmembrane helix</keyword>
<organism evidence="10 11">
    <name type="scientific">Aquipluma nitroreducens</name>
    <dbReference type="NCBI Taxonomy" id="2010828"/>
    <lineage>
        <taxon>Bacteria</taxon>
        <taxon>Pseudomonadati</taxon>
        <taxon>Bacteroidota</taxon>
        <taxon>Bacteroidia</taxon>
        <taxon>Marinilabiliales</taxon>
        <taxon>Prolixibacteraceae</taxon>
        <taxon>Aquipluma</taxon>
    </lineage>
</organism>
<evidence type="ECO:0000259" key="9">
    <source>
        <dbReference type="Pfam" id="PF00361"/>
    </source>
</evidence>
<gene>
    <name evidence="10" type="ORF">AQPE_3289</name>
</gene>
<keyword evidence="3 7" id="KW-0812">Transmembrane</keyword>
<protein>
    <submittedName>
        <fullName evidence="10">Hydrogenase-4 component F</fullName>
    </submittedName>
</protein>
<evidence type="ECO:0000256" key="6">
    <source>
        <dbReference type="ARBA" id="ARBA00023136"/>
    </source>
</evidence>
<dbReference type="InterPro" id="IPR003918">
    <property type="entry name" value="NADH_UbQ_OxRdtase"/>
</dbReference>
<keyword evidence="2" id="KW-1003">Cell membrane</keyword>
<evidence type="ECO:0000256" key="1">
    <source>
        <dbReference type="ARBA" id="ARBA00004651"/>
    </source>
</evidence>
<evidence type="ECO:0000256" key="7">
    <source>
        <dbReference type="RuleBase" id="RU000320"/>
    </source>
</evidence>
<feature type="transmembrane region" description="Helical" evidence="8">
    <location>
        <begin position="161"/>
        <end position="183"/>
    </location>
</feature>
<dbReference type="InterPro" id="IPR052175">
    <property type="entry name" value="ComplexI-like_HydComp"/>
</dbReference>
<keyword evidence="11" id="KW-1185">Reference proteome</keyword>
<proteinExistence type="predicted"/>
<dbReference type="PANTHER" id="PTHR42682">
    <property type="entry name" value="HYDROGENASE-4 COMPONENT F"/>
    <property type="match status" value="1"/>
</dbReference>
<accession>A0A5K7SCB2</accession>
<feature type="transmembrane region" description="Helical" evidence="8">
    <location>
        <begin position="293"/>
        <end position="313"/>
    </location>
</feature>
<feature type="transmembrane region" description="Helical" evidence="8">
    <location>
        <begin position="254"/>
        <end position="273"/>
    </location>
</feature>
<feature type="transmembrane region" description="Helical" evidence="8">
    <location>
        <begin position="195"/>
        <end position="215"/>
    </location>
</feature>
<dbReference type="PRINTS" id="PR01437">
    <property type="entry name" value="NUOXDRDTASE4"/>
</dbReference>
<dbReference type="InterPro" id="IPR001750">
    <property type="entry name" value="ND/Mrp_TM"/>
</dbReference>
<dbReference type="PANTHER" id="PTHR42682:SF5">
    <property type="entry name" value="HYDROGENASE-4 COMPONENT F"/>
    <property type="match status" value="1"/>
</dbReference>
<dbReference type="GO" id="GO:0005886">
    <property type="term" value="C:plasma membrane"/>
    <property type="evidence" value="ECO:0007669"/>
    <property type="project" value="UniProtKB-SubCell"/>
</dbReference>
<evidence type="ECO:0000256" key="5">
    <source>
        <dbReference type="ARBA" id="ARBA00023002"/>
    </source>
</evidence>
<feature type="transmembrane region" description="Helical" evidence="8">
    <location>
        <begin position="47"/>
        <end position="74"/>
    </location>
</feature>
<dbReference type="AlphaFoldDB" id="A0A5K7SCB2"/>
<evidence type="ECO:0000256" key="8">
    <source>
        <dbReference type="SAM" id="Phobius"/>
    </source>
</evidence>